<dbReference type="AlphaFoldDB" id="A0A1J1IF59"/>
<protein>
    <submittedName>
        <fullName evidence="1">CLUMA_CG010493, isoform A</fullName>
    </submittedName>
</protein>
<dbReference type="Proteomes" id="UP000183832">
    <property type="component" value="Unassembled WGS sequence"/>
</dbReference>
<evidence type="ECO:0000313" key="2">
    <source>
        <dbReference type="Proteomes" id="UP000183832"/>
    </source>
</evidence>
<reference evidence="1 2" key="1">
    <citation type="submission" date="2015-04" db="EMBL/GenBank/DDBJ databases">
        <authorList>
            <person name="Syromyatnikov M.Y."/>
            <person name="Popov V.N."/>
        </authorList>
    </citation>
    <scope>NUCLEOTIDE SEQUENCE [LARGE SCALE GENOMIC DNA]</scope>
</reference>
<accession>A0A1J1IF59</accession>
<organism evidence="1 2">
    <name type="scientific">Clunio marinus</name>
    <dbReference type="NCBI Taxonomy" id="568069"/>
    <lineage>
        <taxon>Eukaryota</taxon>
        <taxon>Metazoa</taxon>
        <taxon>Ecdysozoa</taxon>
        <taxon>Arthropoda</taxon>
        <taxon>Hexapoda</taxon>
        <taxon>Insecta</taxon>
        <taxon>Pterygota</taxon>
        <taxon>Neoptera</taxon>
        <taxon>Endopterygota</taxon>
        <taxon>Diptera</taxon>
        <taxon>Nematocera</taxon>
        <taxon>Chironomoidea</taxon>
        <taxon>Chironomidae</taxon>
        <taxon>Clunio</taxon>
    </lineage>
</organism>
<proteinExistence type="predicted"/>
<name>A0A1J1IF59_9DIPT</name>
<evidence type="ECO:0000313" key="1">
    <source>
        <dbReference type="EMBL" id="CRK97089.1"/>
    </source>
</evidence>
<keyword evidence="2" id="KW-1185">Reference proteome</keyword>
<gene>
    <name evidence="1" type="ORF">CLUMA_CG010493</name>
</gene>
<dbReference type="EMBL" id="CVRI01000046">
    <property type="protein sequence ID" value="CRK97089.1"/>
    <property type="molecule type" value="Genomic_DNA"/>
</dbReference>
<sequence length="129" mass="14943">MKILIIFIDSLSRNMMLIHKKFAAFLLRFNKISTIFLNQIPRMSLNIAIAIYAFPGEGVERQEIYIQMSWKIENKFPSPYGRKIHEDMRASVKSNKTSQMEFSFTSHGAWFGLSWVCVGGRLSPHLTLQ</sequence>